<feature type="domain" description="Threonine/serine exporter-like N-terminal" evidence="4">
    <location>
        <begin position="43"/>
        <end position="276"/>
    </location>
</feature>
<dbReference type="RefSeq" id="WP_226652514.1">
    <property type="nucleotide sequence ID" value="NZ_BNBS01000144.1"/>
</dbReference>
<comment type="caution">
    <text evidence="5">The sequence shown here is derived from an EMBL/GenBank/DDBJ whole genome shotgun (WGS) entry which is preliminary data.</text>
</comment>
<evidence type="ECO:0000313" key="6">
    <source>
        <dbReference type="Proteomes" id="UP001052739"/>
    </source>
</evidence>
<dbReference type="EMBL" id="BNDW01000068">
    <property type="protein sequence ID" value="GHI25359.1"/>
    <property type="molecule type" value="Genomic_DNA"/>
</dbReference>
<dbReference type="Proteomes" id="UP001052739">
    <property type="component" value="Unassembled WGS sequence"/>
</dbReference>
<evidence type="ECO:0000313" key="5">
    <source>
        <dbReference type="EMBL" id="GHI25359.1"/>
    </source>
</evidence>
<feature type="transmembrane region" description="Helical" evidence="3">
    <location>
        <begin position="258"/>
        <end position="278"/>
    </location>
</feature>
<feature type="compositionally biased region" description="Gly residues" evidence="2">
    <location>
        <begin position="19"/>
        <end position="28"/>
    </location>
</feature>
<dbReference type="Pfam" id="PF06738">
    <property type="entry name" value="ThrE"/>
    <property type="match status" value="1"/>
</dbReference>
<evidence type="ECO:0000256" key="1">
    <source>
        <dbReference type="ARBA" id="ARBA00034125"/>
    </source>
</evidence>
<keyword evidence="3" id="KW-1133">Transmembrane helix</keyword>
<feature type="transmembrane region" description="Helical" evidence="3">
    <location>
        <begin position="298"/>
        <end position="315"/>
    </location>
</feature>
<proteinExistence type="inferred from homology"/>
<comment type="similarity">
    <text evidence="1">Belongs to the ThrE exporter (TC 2.A.79) family.</text>
</comment>
<name>A0ABQ3PK08_9ACTN</name>
<feature type="transmembrane region" description="Helical" evidence="3">
    <location>
        <begin position="373"/>
        <end position="391"/>
    </location>
</feature>
<sequence length="443" mass="45735">MARPAGDPQEPVVRVPGRAAGGGTGGGPDAELDRIASFLTRLTGLLLRTSGEGSELIAREVGEAGRALGAEVSVLLVMETATLTVTVPDGRTRTVIVYAAPEVARLDRIAALKPLVADVRAGRAGAAEASARLDRIEAAPAPYPWWLKLLGIVLFSLGFAPLMQPTWYELGTTAVLATLAAALAVASDRVPRLARVLPLVASLVVSVVTIELFAGDPAHGGPVLLMLPALFFFVPGDYLSAAAAELGAGLITTGAIRLVYAVFLLVQLCVGVLLGVYGTGTSTRALFDTAADADLPRWVLFASWTVFTVGTLLAFAIPRRFFWHLLALVYLTVAVQSAATALVGETGGTFVAAAVLAAVATLLSRGADRPPRLLLVLPGFFTLTVGSLGMRGLTTLAGGHVVDGFSDLLELVLVVTAIAVGLVLGATLVPDRKTGGEPPIPSS</sequence>
<feature type="region of interest" description="Disordered" evidence="2">
    <location>
        <begin position="1"/>
        <end position="29"/>
    </location>
</feature>
<feature type="transmembrane region" description="Helical" evidence="3">
    <location>
        <begin position="322"/>
        <end position="343"/>
    </location>
</feature>
<feature type="transmembrane region" description="Helical" evidence="3">
    <location>
        <begin position="193"/>
        <end position="213"/>
    </location>
</feature>
<keyword evidence="6" id="KW-1185">Reference proteome</keyword>
<feature type="transmembrane region" description="Helical" evidence="3">
    <location>
        <begin position="145"/>
        <end position="162"/>
    </location>
</feature>
<dbReference type="InterPro" id="IPR051361">
    <property type="entry name" value="ThrE/Ser_Exporter"/>
</dbReference>
<reference evidence="5" key="1">
    <citation type="submission" date="2024-05" db="EMBL/GenBank/DDBJ databases">
        <title>Whole genome shotgun sequence of Streptomyces hydrogenans NBRC 13475.</title>
        <authorList>
            <person name="Komaki H."/>
            <person name="Tamura T."/>
        </authorList>
    </citation>
    <scope>NUCLEOTIDE SEQUENCE</scope>
    <source>
        <strain evidence="5">NBRC 13475</strain>
    </source>
</reference>
<dbReference type="PANTHER" id="PTHR31082">
    <property type="entry name" value="PHEROMONE-REGULATED MEMBRANE PROTEIN 10"/>
    <property type="match status" value="1"/>
</dbReference>
<organism evidence="5 6">
    <name type="scientific">Streptomyces hydrogenans</name>
    <dbReference type="NCBI Taxonomy" id="1873719"/>
    <lineage>
        <taxon>Bacteria</taxon>
        <taxon>Bacillati</taxon>
        <taxon>Actinomycetota</taxon>
        <taxon>Actinomycetes</taxon>
        <taxon>Kitasatosporales</taxon>
        <taxon>Streptomycetaceae</taxon>
        <taxon>Streptomyces</taxon>
    </lineage>
</organism>
<evidence type="ECO:0000256" key="2">
    <source>
        <dbReference type="SAM" id="MobiDB-lite"/>
    </source>
</evidence>
<keyword evidence="3" id="KW-0472">Membrane</keyword>
<evidence type="ECO:0000256" key="3">
    <source>
        <dbReference type="SAM" id="Phobius"/>
    </source>
</evidence>
<feature type="transmembrane region" description="Helical" evidence="3">
    <location>
        <begin position="225"/>
        <end position="246"/>
    </location>
</feature>
<dbReference type="InterPro" id="IPR010619">
    <property type="entry name" value="ThrE-like_N"/>
</dbReference>
<feature type="transmembrane region" description="Helical" evidence="3">
    <location>
        <begin position="411"/>
        <end position="429"/>
    </location>
</feature>
<evidence type="ECO:0000259" key="4">
    <source>
        <dbReference type="Pfam" id="PF06738"/>
    </source>
</evidence>
<keyword evidence="3" id="KW-0812">Transmembrane</keyword>
<gene>
    <name evidence="5" type="ORF">Shyd_67300</name>
</gene>
<feature type="transmembrane region" description="Helical" evidence="3">
    <location>
        <begin position="349"/>
        <end position="366"/>
    </location>
</feature>
<protein>
    <recommendedName>
        <fullName evidence="4">Threonine/serine exporter-like N-terminal domain-containing protein</fullName>
    </recommendedName>
</protein>
<dbReference type="PANTHER" id="PTHR31082:SF4">
    <property type="entry name" value="PHEROMONE-REGULATED MEMBRANE PROTEIN 10"/>
    <property type="match status" value="1"/>
</dbReference>
<accession>A0ABQ3PK08</accession>
<feature type="transmembrane region" description="Helical" evidence="3">
    <location>
        <begin position="168"/>
        <end position="186"/>
    </location>
</feature>